<evidence type="ECO:0000313" key="5">
    <source>
        <dbReference type="EMBL" id="MDP4097415.1"/>
    </source>
</evidence>
<reference evidence="5 6" key="1">
    <citation type="submission" date="2022-10" db="EMBL/GenBank/DDBJ databases">
        <title>Paenibacillus description and whole genome data of maize root bacterial community.</title>
        <authorList>
            <person name="Marton D."/>
            <person name="Farkas M."/>
            <person name="Cserhati M."/>
        </authorList>
    </citation>
    <scope>NUCLEOTIDE SEQUENCE [LARGE SCALE GENOMIC DNA]</scope>
    <source>
        <strain evidence="5 6">P96</strain>
    </source>
</reference>
<keyword evidence="2" id="KW-0560">Oxidoreductase</keyword>
<dbReference type="InterPro" id="IPR050984">
    <property type="entry name" value="Gfo/Idh/MocA_domain"/>
</dbReference>
<dbReference type="PANTHER" id="PTHR22604">
    <property type="entry name" value="OXIDOREDUCTASES"/>
    <property type="match status" value="1"/>
</dbReference>
<dbReference type="InterPro" id="IPR055170">
    <property type="entry name" value="GFO_IDH_MocA-like_dom"/>
</dbReference>
<dbReference type="PANTHER" id="PTHR22604:SF105">
    <property type="entry name" value="TRANS-1,2-DIHYDROBENZENE-1,2-DIOL DEHYDROGENASE"/>
    <property type="match status" value="1"/>
</dbReference>
<dbReference type="InterPro" id="IPR000683">
    <property type="entry name" value="Gfo/Idh/MocA-like_OxRdtase_N"/>
</dbReference>
<evidence type="ECO:0000313" key="6">
    <source>
        <dbReference type="Proteomes" id="UP001241848"/>
    </source>
</evidence>
<gene>
    <name evidence="5" type="ORF">OIN60_11605</name>
</gene>
<dbReference type="SUPFAM" id="SSF51735">
    <property type="entry name" value="NAD(P)-binding Rossmann-fold domains"/>
    <property type="match status" value="1"/>
</dbReference>
<dbReference type="InterPro" id="IPR036291">
    <property type="entry name" value="NAD(P)-bd_dom_sf"/>
</dbReference>
<name>A0ABT9FS09_9BACL</name>
<dbReference type="Pfam" id="PF22725">
    <property type="entry name" value="GFO_IDH_MocA_C3"/>
    <property type="match status" value="1"/>
</dbReference>
<dbReference type="Pfam" id="PF01408">
    <property type="entry name" value="GFO_IDH_MocA"/>
    <property type="match status" value="1"/>
</dbReference>
<keyword evidence="6" id="KW-1185">Reference proteome</keyword>
<evidence type="ECO:0000256" key="1">
    <source>
        <dbReference type="ARBA" id="ARBA00010928"/>
    </source>
</evidence>
<sequence length="334" mass="37118">MARKLKWGVISTADIARTAMIPAIQESERGEVVAIASRDADKALEMSKQYNIEKFYGSYEDLLQDPEVEAIYIPLPNHLHKEWTIRSARAGKHILCEKPSSLSAGDTVEMVEACNQAGVLFAEAFMYRYHPKHQRIKDIIASGEIGELRSIHCTFTFNSSDQEDNVRFNKEMGGGSIYDVGVYPISAARMYLKSEPEAVSVHALYSEKHGGVDMMASGLLEFPGDITLTFDCGMWAASRSNMEILGTKGTIAMPKMFGWEKTSVVPQIFVHVGTMTREERLKGHNSFKLQAEAFAAAVLDGTPLPYEPEDSILNMRVVDACIESARSRRRVIVG</sequence>
<evidence type="ECO:0000259" key="3">
    <source>
        <dbReference type="Pfam" id="PF01408"/>
    </source>
</evidence>
<dbReference type="Gene3D" id="3.30.360.10">
    <property type="entry name" value="Dihydrodipicolinate Reductase, domain 2"/>
    <property type="match status" value="1"/>
</dbReference>
<proteinExistence type="inferred from homology"/>
<protein>
    <submittedName>
        <fullName evidence="5">Gfo/Idh/MocA family oxidoreductase</fullName>
    </submittedName>
</protein>
<feature type="domain" description="Gfo/Idh/MocA-like oxidoreductase N-terminal" evidence="3">
    <location>
        <begin position="6"/>
        <end position="123"/>
    </location>
</feature>
<comment type="caution">
    <text evidence="5">The sequence shown here is derived from an EMBL/GenBank/DDBJ whole genome shotgun (WGS) entry which is preliminary data.</text>
</comment>
<dbReference type="RefSeq" id="WP_305755022.1">
    <property type="nucleotide sequence ID" value="NZ_JAPCKK010000016.1"/>
</dbReference>
<dbReference type="Gene3D" id="3.40.50.720">
    <property type="entry name" value="NAD(P)-binding Rossmann-like Domain"/>
    <property type="match status" value="1"/>
</dbReference>
<dbReference type="Proteomes" id="UP001241848">
    <property type="component" value="Unassembled WGS sequence"/>
</dbReference>
<evidence type="ECO:0000256" key="2">
    <source>
        <dbReference type="ARBA" id="ARBA00023002"/>
    </source>
</evidence>
<organism evidence="5 6">
    <name type="scientific">Paenibacillus zeirhizosphaerae</name>
    <dbReference type="NCBI Taxonomy" id="2987519"/>
    <lineage>
        <taxon>Bacteria</taxon>
        <taxon>Bacillati</taxon>
        <taxon>Bacillota</taxon>
        <taxon>Bacilli</taxon>
        <taxon>Bacillales</taxon>
        <taxon>Paenibacillaceae</taxon>
        <taxon>Paenibacillus</taxon>
    </lineage>
</organism>
<accession>A0ABT9FS09</accession>
<evidence type="ECO:0000259" key="4">
    <source>
        <dbReference type="Pfam" id="PF22725"/>
    </source>
</evidence>
<dbReference type="EMBL" id="JAPCKK010000016">
    <property type="protein sequence ID" value="MDP4097415.1"/>
    <property type="molecule type" value="Genomic_DNA"/>
</dbReference>
<feature type="domain" description="GFO/IDH/MocA-like oxidoreductase" evidence="4">
    <location>
        <begin position="133"/>
        <end position="251"/>
    </location>
</feature>
<comment type="similarity">
    <text evidence="1">Belongs to the Gfo/Idh/MocA family.</text>
</comment>
<dbReference type="SUPFAM" id="SSF55347">
    <property type="entry name" value="Glyceraldehyde-3-phosphate dehydrogenase-like, C-terminal domain"/>
    <property type="match status" value="1"/>
</dbReference>